<sequence length="296" mass="33737">MHAFHLHLRHFFGWPALLISALTTVYASVVCRYAIKKTERTLPNEETVSFVQDELNSSVIFEFFADAATFFLSAVLVSFLQKKRVLRMQINQMLFDCRLLAFSLQSHSKHMHIANIGHEFVRAVIGPSTEPMLAATADSIASTHICIDKVCDNVKRLYEVAYRIGNYAQFNTEYSHELVFIHRITSRLFEIDARLAHLEHVDLYILSFIPALGMTLIAPFRIAATYPEDKTYHVVWLTTMLSYVIGIVVNIVIGMHKSERVQIGYPIPALDALEPRVRDNVGAKDDEQQMLAPRAR</sequence>
<evidence type="ECO:0000313" key="2">
    <source>
        <dbReference type="EMBL" id="KAK3255160.1"/>
    </source>
</evidence>
<accession>A0AAE0F8X6</accession>
<proteinExistence type="predicted"/>
<gene>
    <name evidence="2" type="ORF">CYMTET_35633</name>
</gene>
<keyword evidence="1" id="KW-1133">Transmembrane helix</keyword>
<feature type="transmembrane region" description="Helical" evidence="1">
    <location>
        <begin position="203"/>
        <end position="222"/>
    </location>
</feature>
<evidence type="ECO:0000256" key="1">
    <source>
        <dbReference type="SAM" id="Phobius"/>
    </source>
</evidence>
<keyword evidence="1" id="KW-0472">Membrane</keyword>
<feature type="transmembrane region" description="Helical" evidence="1">
    <location>
        <begin position="55"/>
        <end position="80"/>
    </location>
</feature>
<evidence type="ECO:0000313" key="3">
    <source>
        <dbReference type="Proteomes" id="UP001190700"/>
    </source>
</evidence>
<keyword evidence="3" id="KW-1185">Reference proteome</keyword>
<feature type="transmembrane region" description="Helical" evidence="1">
    <location>
        <begin position="234"/>
        <end position="253"/>
    </location>
</feature>
<dbReference type="Proteomes" id="UP001190700">
    <property type="component" value="Unassembled WGS sequence"/>
</dbReference>
<keyword evidence="1" id="KW-0812">Transmembrane</keyword>
<dbReference type="AlphaFoldDB" id="A0AAE0F8X6"/>
<reference evidence="2 3" key="1">
    <citation type="journal article" date="2015" name="Genome Biol. Evol.">
        <title>Comparative Genomics of a Bacterivorous Green Alga Reveals Evolutionary Causalities and Consequences of Phago-Mixotrophic Mode of Nutrition.</title>
        <authorList>
            <person name="Burns J.A."/>
            <person name="Paasch A."/>
            <person name="Narechania A."/>
            <person name="Kim E."/>
        </authorList>
    </citation>
    <scope>NUCLEOTIDE SEQUENCE [LARGE SCALE GENOMIC DNA]</scope>
    <source>
        <strain evidence="2 3">PLY_AMNH</strain>
    </source>
</reference>
<comment type="caution">
    <text evidence="2">The sequence shown here is derived from an EMBL/GenBank/DDBJ whole genome shotgun (WGS) entry which is preliminary data.</text>
</comment>
<name>A0AAE0F8X6_9CHLO</name>
<dbReference type="EMBL" id="LGRX02022860">
    <property type="protein sequence ID" value="KAK3255160.1"/>
    <property type="molecule type" value="Genomic_DNA"/>
</dbReference>
<protein>
    <submittedName>
        <fullName evidence="2">Uncharacterized protein</fullName>
    </submittedName>
</protein>
<feature type="transmembrane region" description="Helical" evidence="1">
    <location>
        <begin position="12"/>
        <end position="35"/>
    </location>
</feature>
<organism evidence="2 3">
    <name type="scientific">Cymbomonas tetramitiformis</name>
    <dbReference type="NCBI Taxonomy" id="36881"/>
    <lineage>
        <taxon>Eukaryota</taxon>
        <taxon>Viridiplantae</taxon>
        <taxon>Chlorophyta</taxon>
        <taxon>Pyramimonadophyceae</taxon>
        <taxon>Pyramimonadales</taxon>
        <taxon>Pyramimonadaceae</taxon>
        <taxon>Cymbomonas</taxon>
    </lineage>
</organism>